<dbReference type="Gene3D" id="1.10.1750.10">
    <property type="match status" value="1"/>
</dbReference>
<organism evidence="2 3">
    <name type="scientific">Aurantimonas aggregata</name>
    <dbReference type="NCBI Taxonomy" id="2047720"/>
    <lineage>
        <taxon>Bacteria</taxon>
        <taxon>Pseudomonadati</taxon>
        <taxon>Pseudomonadota</taxon>
        <taxon>Alphaproteobacteria</taxon>
        <taxon>Hyphomicrobiales</taxon>
        <taxon>Aurantimonadaceae</taxon>
        <taxon>Aurantimonas</taxon>
    </lineage>
</organism>
<dbReference type="GO" id="GO:0005524">
    <property type="term" value="F:ATP binding"/>
    <property type="evidence" value="ECO:0007669"/>
    <property type="project" value="InterPro"/>
</dbReference>
<dbReference type="SUPFAM" id="SSF48295">
    <property type="entry name" value="TrpR-like"/>
    <property type="match status" value="1"/>
</dbReference>
<dbReference type="SMART" id="SM00760">
    <property type="entry name" value="Bac_DnaA_C"/>
    <property type="match status" value="1"/>
</dbReference>
<evidence type="ECO:0000313" key="3">
    <source>
        <dbReference type="Proteomes" id="UP000476332"/>
    </source>
</evidence>
<comment type="caution">
    <text evidence="2">The sequence shown here is derived from an EMBL/GenBank/DDBJ whole genome shotgun (WGS) entry which is preliminary data.</text>
</comment>
<dbReference type="CDD" id="cd06571">
    <property type="entry name" value="Bac_DnaA_C"/>
    <property type="match status" value="1"/>
</dbReference>
<dbReference type="Proteomes" id="UP000476332">
    <property type="component" value="Unassembled WGS sequence"/>
</dbReference>
<evidence type="ECO:0000313" key="2">
    <source>
        <dbReference type="EMBL" id="NDV87750.1"/>
    </source>
</evidence>
<protein>
    <submittedName>
        <fullName evidence="2">Chromosomal replication initiator DnaA</fullName>
    </submittedName>
</protein>
<dbReference type="InterPro" id="IPR010921">
    <property type="entry name" value="Trp_repressor/repl_initiator"/>
</dbReference>
<dbReference type="InterPro" id="IPR013159">
    <property type="entry name" value="DnaA_C"/>
</dbReference>
<accession>A0A6L9MJV0</accession>
<dbReference type="GO" id="GO:0006275">
    <property type="term" value="P:regulation of DNA replication"/>
    <property type="evidence" value="ECO:0007669"/>
    <property type="project" value="InterPro"/>
</dbReference>
<proteinExistence type="predicted"/>
<name>A0A6L9MJV0_9HYPH</name>
<dbReference type="Pfam" id="PF08299">
    <property type="entry name" value="Bac_DnaA_C"/>
    <property type="match status" value="1"/>
</dbReference>
<sequence>MQSPDGDVLGAAAGHGAGPVFLRLATCRNRLACRLAREIASAFFAVPVPAIASPNRAVAPVCEARHVAMYLAHVVFQVPLAAIAGAFGRDRTSVAHAVRRIEDRRDDRVFDAMLTRLEGLAHAVRLALEQVPDDAHDAGVAR</sequence>
<keyword evidence="3" id="KW-1185">Reference proteome</keyword>
<dbReference type="EMBL" id="JAAAMJ010000010">
    <property type="protein sequence ID" value="NDV87750.1"/>
    <property type="molecule type" value="Genomic_DNA"/>
</dbReference>
<dbReference type="GO" id="GO:0043565">
    <property type="term" value="F:sequence-specific DNA binding"/>
    <property type="evidence" value="ECO:0007669"/>
    <property type="project" value="InterPro"/>
</dbReference>
<evidence type="ECO:0000259" key="1">
    <source>
        <dbReference type="SMART" id="SM00760"/>
    </source>
</evidence>
<dbReference type="RefSeq" id="WP_163044502.1">
    <property type="nucleotide sequence ID" value="NZ_JAAAMJ010000010.1"/>
</dbReference>
<feature type="domain" description="Chromosomal replication initiator DnaA C-terminal" evidence="1">
    <location>
        <begin position="32"/>
        <end position="101"/>
    </location>
</feature>
<reference evidence="2 3" key="1">
    <citation type="submission" date="2020-01" db="EMBL/GenBank/DDBJ databases">
        <title>Genomes of bacteria type strains.</title>
        <authorList>
            <person name="Chen J."/>
            <person name="Zhu S."/>
            <person name="Chen J."/>
        </authorList>
    </citation>
    <scope>NUCLEOTIDE SEQUENCE [LARGE SCALE GENOMIC DNA]</scope>
    <source>
        <strain evidence="2 3">KCTC 52919</strain>
    </source>
</reference>
<dbReference type="AlphaFoldDB" id="A0A6L9MJV0"/>
<dbReference type="GO" id="GO:0006270">
    <property type="term" value="P:DNA replication initiation"/>
    <property type="evidence" value="ECO:0007669"/>
    <property type="project" value="InterPro"/>
</dbReference>
<gene>
    <name evidence="2" type="ORF">GTW51_13670</name>
</gene>